<name>A0A7Z7YCM7_VIBCL</name>
<proteinExistence type="predicted"/>
<gene>
    <name evidence="1" type="ORF">EYB64_12135</name>
</gene>
<evidence type="ECO:0000313" key="2">
    <source>
        <dbReference type="Proteomes" id="UP000294145"/>
    </source>
</evidence>
<dbReference type="AlphaFoldDB" id="A0A7Z7YCM7"/>
<dbReference type="EMBL" id="SISP01000020">
    <property type="protein sequence ID" value="TBM41316.1"/>
    <property type="molecule type" value="Genomic_DNA"/>
</dbReference>
<evidence type="ECO:0000313" key="1">
    <source>
        <dbReference type="EMBL" id="TBM41316.1"/>
    </source>
</evidence>
<dbReference type="RefSeq" id="WP_154715467.1">
    <property type="nucleotide sequence ID" value="NZ_POTE01000089.1"/>
</dbReference>
<accession>A0A7Z7YCM7</accession>
<organism evidence="1 2">
    <name type="scientific">Vibrio cholerae</name>
    <dbReference type="NCBI Taxonomy" id="666"/>
    <lineage>
        <taxon>Bacteria</taxon>
        <taxon>Pseudomonadati</taxon>
        <taxon>Pseudomonadota</taxon>
        <taxon>Gammaproteobacteria</taxon>
        <taxon>Vibrionales</taxon>
        <taxon>Vibrionaceae</taxon>
        <taxon>Vibrio</taxon>
    </lineage>
</organism>
<sequence>MTVLDARVILVNDSQDVHERELNELERLKKWAVAVKSSLKRKYRLNGKKKSVLYDHVFTIMILRFIGGCSWKEIELRLETQHDVKVNKNTIIRFFKAHVADEESAYLEGEGESITSREINYFIKLKREVLNYIRAYKNEKNNKKRVVYPTSKLLRFTDVIYMLRNVDKRPWTYIAEFLKKHHRLKRTPERIRVFFKRFSVAIQFDDFYVGPGEYRKAG</sequence>
<dbReference type="Proteomes" id="UP000294145">
    <property type="component" value="Unassembled WGS sequence"/>
</dbReference>
<protein>
    <submittedName>
        <fullName evidence="1">Uncharacterized protein</fullName>
    </submittedName>
</protein>
<reference evidence="1 2" key="1">
    <citation type="submission" date="2019-02" db="EMBL/GenBank/DDBJ databases">
        <title>Genomic plasticity associated with the antimicrobial resistance in Vibrio cholerae.</title>
        <authorList>
            <person name="Verma J."/>
            <person name="Bag S."/>
            <person name="Saha B."/>
            <person name="Kumar P."/>
            <person name="Ghosh T.S."/>
            <person name="Dayal M."/>
            <person name="Senapati T."/>
            <person name="Mehra S."/>
            <person name="Dey P."/>
            <person name="Desigamani A."/>
            <person name="Kumar D."/>
            <person name="Rana P."/>
            <person name="Kumar B."/>
            <person name="Maiti T.K."/>
            <person name="Sharma N.C."/>
            <person name="Bhadra R.K."/>
            <person name="Mutreja A."/>
            <person name="Nair G.B."/>
            <person name="Ramamurthy T."/>
            <person name="Das B."/>
        </authorList>
    </citation>
    <scope>NUCLEOTIDE SEQUENCE [LARGE SCALE GENOMIC DNA]</scope>
    <source>
        <strain evidence="1 2">IDH06781</strain>
    </source>
</reference>
<comment type="caution">
    <text evidence="1">The sequence shown here is derived from an EMBL/GenBank/DDBJ whole genome shotgun (WGS) entry which is preliminary data.</text>
</comment>